<dbReference type="Pfam" id="PF01145">
    <property type="entry name" value="Band_7"/>
    <property type="match status" value="1"/>
</dbReference>
<evidence type="ECO:0000256" key="2">
    <source>
        <dbReference type="SAM" id="Coils"/>
    </source>
</evidence>
<protein>
    <submittedName>
        <fullName evidence="4">SPFH domain / Band 7 family</fullName>
    </submittedName>
</protein>
<dbReference type="InterPro" id="IPR036013">
    <property type="entry name" value="Band_7/SPFH_dom_sf"/>
</dbReference>
<dbReference type="GO" id="GO:0016020">
    <property type="term" value="C:membrane"/>
    <property type="evidence" value="ECO:0007669"/>
    <property type="project" value="UniProtKB-SubCell"/>
</dbReference>
<keyword evidence="2" id="KW-0175">Coiled coil</keyword>
<comment type="subcellular location">
    <subcellularLocation>
        <location evidence="1">Membrane</location>
        <topology evidence="1">Single-pass membrane protein</topology>
    </subcellularLocation>
</comment>
<sequence length="261" mass="29565">MKRNLIAVGATLIIALLVWIICTERIDAGYEGIKVKLYGSEKGVQDVSLVTGRVWYNPITESIYEFPTYVQTVNYQNFTVNAKDGSVFTVDPTLSLRVLTGSSPKIFTKYRRPVDEILNMTLVNHIKDVYRIEFNKYSTDSIISNREKFENGVQDKMIKFLQGEGFILEQLTSGIQYPESITQAINAKNAAIQKAQQAENELKVVEADARKMIVQAEAESKANQLRQQTLSPLIIQQQFIEKWDGSTPLYGNSPVIFKELK</sequence>
<accession>A0AAJ5C1D8</accession>
<proteinExistence type="predicted"/>
<evidence type="ECO:0000313" key="5">
    <source>
        <dbReference type="Proteomes" id="UP000215355"/>
    </source>
</evidence>
<evidence type="ECO:0000256" key="1">
    <source>
        <dbReference type="ARBA" id="ARBA00004167"/>
    </source>
</evidence>
<evidence type="ECO:0000259" key="3">
    <source>
        <dbReference type="Pfam" id="PF01145"/>
    </source>
</evidence>
<organism evidence="4 5">
    <name type="scientific">Sphingobacterium mizutaii</name>
    <dbReference type="NCBI Taxonomy" id="1010"/>
    <lineage>
        <taxon>Bacteria</taxon>
        <taxon>Pseudomonadati</taxon>
        <taxon>Bacteroidota</taxon>
        <taxon>Sphingobacteriia</taxon>
        <taxon>Sphingobacteriales</taxon>
        <taxon>Sphingobacteriaceae</taxon>
        <taxon>Sphingobacterium</taxon>
    </lineage>
</organism>
<dbReference type="KEGG" id="smiz:4412673_03228"/>
<evidence type="ECO:0000313" key="4">
    <source>
        <dbReference type="EMBL" id="SNV55721.1"/>
    </source>
</evidence>
<dbReference type="Gene3D" id="3.30.479.30">
    <property type="entry name" value="Band 7 domain"/>
    <property type="match status" value="1"/>
</dbReference>
<reference evidence="4 5" key="1">
    <citation type="submission" date="2017-06" db="EMBL/GenBank/DDBJ databases">
        <authorList>
            <consortium name="Pathogen Informatics"/>
        </authorList>
    </citation>
    <scope>NUCLEOTIDE SEQUENCE [LARGE SCALE GENOMIC DNA]</scope>
    <source>
        <strain evidence="4 5">NCTC12149</strain>
    </source>
</reference>
<dbReference type="PANTHER" id="PTHR42911:SF1">
    <property type="entry name" value="MODULATOR OF FTSH PROTEASE HFLC"/>
    <property type="match status" value="1"/>
</dbReference>
<dbReference type="PANTHER" id="PTHR42911">
    <property type="entry name" value="MODULATOR OF FTSH PROTEASE HFLC"/>
    <property type="match status" value="1"/>
</dbReference>
<dbReference type="AlphaFoldDB" id="A0AAJ5C1D8"/>
<feature type="coiled-coil region" evidence="2">
    <location>
        <begin position="181"/>
        <end position="215"/>
    </location>
</feature>
<dbReference type="EMBL" id="LT906468">
    <property type="protein sequence ID" value="SNV55721.1"/>
    <property type="molecule type" value="Genomic_DNA"/>
</dbReference>
<dbReference type="InterPro" id="IPR001107">
    <property type="entry name" value="Band_7"/>
</dbReference>
<dbReference type="Proteomes" id="UP000215355">
    <property type="component" value="Chromosome 1"/>
</dbReference>
<dbReference type="SUPFAM" id="SSF117892">
    <property type="entry name" value="Band 7/SPFH domain"/>
    <property type="match status" value="1"/>
</dbReference>
<feature type="domain" description="Band 7" evidence="3">
    <location>
        <begin position="25"/>
        <end position="202"/>
    </location>
</feature>
<gene>
    <name evidence="4" type="ORF">SAMEA4412673_03228</name>
</gene>
<dbReference type="RefSeq" id="WP_093101668.1">
    <property type="nucleotide sequence ID" value="NZ_CP158798.1"/>
</dbReference>
<name>A0AAJ5C1D8_9SPHI</name>